<feature type="transmembrane region" description="Helical" evidence="8">
    <location>
        <begin position="222"/>
        <end position="244"/>
    </location>
</feature>
<evidence type="ECO:0000256" key="8">
    <source>
        <dbReference type="SAM" id="Phobius"/>
    </source>
</evidence>
<gene>
    <name evidence="9" type="ORF">COX15_00205</name>
</gene>
<feature type="transmembrane region" description="Helical" evidence="8">
    <location>
        <begin position="186"/>
        <end position="202"/>
    </location>
</feature>
<accession>A0A2H0AMH2</accession>
<dbReference type="EMBL" id="PCSK01000005">
    <property type="protein sequence ID" value="PIP46594.1"/>
    <property type="molecule type" value="Genomic_DNA"/>
</dbReference>
<dbReference type="Pfam" id="PF03222">
    <property type="entry name" value="Trp_Tyr_perm"/>
    <property type="match status" value="1"/>
</dbReference>
<reference evidence="9 10" key="1">
    <citation type="submission" date="2017-09" db="EMBL/GenBank/DDBJ databases">
        <title>Depth-based differentiation of microbial function through sediment-hosted aquifers and enrichment of novel symbionts in the deep terrestrial subsurface.</title>
        <authorList>
            <person name="Probst A.J."/>
            <person name="Ladd B."/>
            <person name="Jarett J.K."/>
            <person name="Geller-Mcgrath D.E."/>
            <person name="Sieber C.M."/>
            <person name="Emerson J.B."/>
            <person name="Anantharaman K."/>
            <person name="Thomas B.C."/>
            <person name="Malmstrom R."/>
            <person name="Stieglmeier M."/>
            <person name="Klingl A."/>
            <person name="Woyke T."/>
            <person name="Ryan C.M."/>
            <person name="Banfield J.F."/>
        </authorList>
    </citation>
    <scope>NUCLEOTIDE SEQUENCE [LARGE SCALE GENOMIC DNA]</scope>
    <source>
        <strain evidence="9">CG23_combo_of_CG06-09_8_20_14_all_42_19</strain>
    </source>
</reference>
<evidence type="ECO:0000256" key="2">
    <source>
        <dbReference type="ARBA" id="ARBA00022448"/>
    </source>
</evidence>
<feature type="transmembrane region" description="Helical" evidence="8">
    <location>
        <begin position="264"/>
        <end position="285"/>
    </location>
</feature>
<name>A0A2H0AMH2_9BACT</name>
<evidence type="ECO:0000313" key="9">
    <source>
        <dbReference type="EMBL" id="PIP46594.1"/>
    </source>
</evidence>
<dbReference type="Gene3D" id="1.20.1740.10">
    <property type="entry name" value="Amino acid/polyamine transporter I"/>
    <property type="match status" value="1"/>
</dbReference>
<feature type="transmembrane region" description="Helical" evidence="8">
    <location>
        <begin position="80"/>
        <end position="107"/>
    </location>
</feature>
<proteinExistence type="predicted"/>
<evidence type="ECO:0000256" key="1">
    <source>
        <dbReference type="ARBA" id="ARBA00004429"/>
    </source>
</evidence>
<sequence length="323" mass="35418">MTKFWKWYKEFILPAGLLSALIIGAGMFALPYVFVEAGFLAGFLYLVLGAAIFSTLHVMYAEVIESTPGKHRFVGYAEIYLGFTGKWASVVAVLLGMILTLTVYLILSASFIKLLAPDLSSTVSVLIFWALGSAVVLISLNRLANFEFAVTLAMVGIVAILFILGFTMADLGALSSLPVLNLNQLLLPYGVVLFSLSGRAAISSVKEYFFKRELDGKRLKRAVILGTITPAVVYALFVMAIVWLSPRGVSVDAVSGIQISFPGVMGLIGLLGFFVIWTSYFFLGIEARDILRYDFKIPPLIDSILIVFLPLILYFYSSQNLIL</sequence>
<organism evidence="9 10">
    <name type="scientific">Candidatus Colwellbacteria bacterium CG23_combo_of_CG06-09_8_20_14_all_42_19</name>
    <dbReference type="NCBI Taxonomy" id="1974541"/>
    <lineage>
        <taxon>Bacteria</taxon>
        <taxon>Candidatus Colwelliibacteriota</taxon>
    </lineage>
</organism>
<comment type="caution">
    <text evidence="9">The sequence shown here is derived from an EMBL/GenBank/DDBJ whole genome shotgun (WGS) entry which is preliminary data.</text>
</comment>
<dbReference type="AlphaFoldDB" id="A0A2H0AMH2"/>
<feature type="transmembrane region" description="Helical" evidence="8">
    <location>
        <begin position="152"/>
        <end position="174"/>
    </location>
</feature>
<dbReference type="GO" id="GO:0005886">
    <property type="term" value="C:plasma membrane"/>
    <property type="evidence" value="ECO:0007669"/>
    <property type="project" value="UniProtKB-SubCell"/>
</dbReference>
<evidence type="ECO:0008006" key="11">
    <source>
        <dbReference type="Google" id="ProtNLM"/>
    </source>
</evidence>
<keyword evidence="2" id="KW-0813">Transport</keyword>
<comment type="subcellular location">
    <subcellularLocation>
        <location evidence="1">Cell inner membrane</location>
        <topology evidence="1">Multi-pass membrane protein</topology>
    </subcellularLocation>
</comment>
<evidence type="ECO:0000256" key="3">
    <source>
        <dbReference type="ARBA" id="ARBA00022475"/>
    </source>
</evidence>
<feature type="non-terminal residue" evidence="9">
    <location>
        <position position="323"/>
    </location>
</feature>
<feature type="transmembrane region" description="Helical" evidence="8">
    <location>
        <begin position="297"/>
        <end position="316"/>
    </location>
</feature>
<keyword evidence="6 8" id="KW-1133">Transmembrane helix</keyword>
<evidence type="ECO:0000256" key="4">
    <source>
        <dbReference type="ARBA" id="ARBA00022519"/>
    </source>
</evidence>
<protein>
    <recommendedName>
        <fullName evidence="11">Amino acid transporter transmembrane domain-containing protein</fullName>
    </recommendedName>
</protein>
<keyword evidence="7 8" id="KW-0472">Membrane</keyword>
<feature type="transmembrane region" description="Helical" evidence="8">
    <location>
        <begin position="40"/>
        <end position="60"/>
    </location>
</feature>
<keyword evidence="3" id="KW-1003">Cell membrane</keyword>
<evidence type="ECO:0000256" key="6">
    <source>
        <dbReference type="ARBA" id="ARBA00022989"/>
    </source>
</evidence>
<dbReference type="InterPro" id="IPR018227">
    <property type="entry name" value="Amino_acid_transport_2"/>
</dbReference>
<keyword evidence="4" id="KW-0997">Cell inner membrane</keyword>
<evidence type="ECO:0000313" key="10">
    <source>
        <dbReference type="Proteomes" id="UP000230007"/>
    </source>
</evidence>
<feature type="transmembrane region" description="Helical" evidence="8">
    <location>
        <begin position="12"/>
        <end position="34"/>
    </location>
</feature>
<evidence type="ECO:0000256" key="7">
    <source>
        <dbReference type="ARBA" id="ARBA00023136"/>
    </source>
</evidence>
<evidence type="ECO:0000256" key="5">
    <source>
        <dbReference type="ARBA" id="ARBA00022692"/>
    </source>
</evidence>
<keyword evidence="5 8" id="KW-0812">Transmembrane</keyword>
<dbReference type="GO" id="GO:0003333">
    <property type="term" value="P:amino acid transmembrane transport"/>
    <property type="evidence" value="ECO:0007669"/>
    <property type="project" value="InterPro"/>
</dbReference>
<feature type="transmembrane region" description="Helical" evidence="8">
    <location>
        <begin position="119"/>
        <end position="140"/>
    </location>
</feature>
<dbReference type="Proteomes" id="UP000230007">
    <property type="component" value="Unassembled WGS sequence"/>
</dbReference>